<keyword evidence="6" id="KW-1185">Reference proteome</keyword>
<dbReference type="PaxDb" id="3880-AES60184"/>
<dbReference type="PANTHER" id="PTHR12874">
    <property type="entry name" value="F-BOX ONLY PROTEIN 48-RELATED"/>
    <property type="match status" value="1"/>
</dbReference>
<protein>
    <recommendedName>
        <fullName evidence="1">F-box protein</fullName>
    </recommendedName>
</protein>
<dbReference type="GO" id="GO:0005737">
    <property type="term" value="C:cytoplasm"/>
    <property type="evidence" value="ECO:0000318"/>
    <property type="project" value="GO_Central"/>
</dbReference>
<comment type="pathway">
    <text evidence="1">Protein modification; protein ubiquitination.</text>
</comment>
<reference evidence="5" key="3">
    <citation type="submission" date="2015-04" db="UniProtKB">
        <authorList>
            <consortium name="EnsemblPlants"/>
        </authorList>
    </citation>
    <scope>IDENTIFICATION</scope>
    <source>
        <strain evidence="5">cv. Jemalong A17</strain>
    </source>
</reference>
<dbReference type="eggNOG" id="ENOG502RXK2">
    <property type="taxonomic scope" value="Eukaryota"/>
</dbReference>
<dbReference type="CDD" id="cd09917">
    <property type="entry name" value="F-box_SF"/>
    <property type="match status" value="1"/>
</dbReference>
<dbReference type="OMA" id="WFTEELP"/>
<evidence type="ECO:0000313" key="6">
    <source>
        <dbReference type="Proteomes" id="UP000002051"/>
    </source>
</evidence>
<evidence type="ECO:0000259" key="2">
    <source>
        <dbReference type="Pfam" id="PF12937"/>
    </source>
</evidence>
<proteinExistence type="predicted"/>
<dbReference type="HOGENOM" id="CLU_065678_1_0_1"/>
<dbReference type="InterPro" id="IPR001810">
    <property type="entry name" value="F-box_dom"/>
</dbReference>
<dbReference type="Gene3D" id="1.20.1280.50">
    <property type="match status" value="1"/>
</dbReference>
<dbReference type="GO" id="GO:0009740">
    <property type="term" value="P:gibberellic acid mediated signaling pathway"/>
    <property type="evidence" value="ECO:0000318"/>
    <property type="project" value="GO_Central"/>
</dbReference>
<dbReference type="SUPFAM" id="SSF81383">
    <property type="entry name" value="F-box domain"/>
    <property type="match status" value="1"/>
</dbReference>
<gene>
    <name evidence="5" type="primary">11433898</name>
    <name evidence="3" type="ordered locus">MTR_1g041810</name>
    <name evidence="4" type="ORF">MtrunA17_Chr1g0172321</name>
</gene>
<evidence type="ECO:0000313" key="5">
    <source>
        <dbReference type="EnsemblPlants" id="AES60184"/>
    </source>
</evidence>
<dbReference type="EMBL" id="PSQE01000001">
    <property type="protein sequence ID" value="RHN79022.1"/>
    <property type="molecule type" value="Genomic_DNA"/>
</dbReference>
<comment type="subcellular location">
    <subcellularLocation>
        <location evidence="1">Nucleus</location>
    </subcellularLocation>
</comment>
<dbReference type="GO" id="GO:0031146">
    <property type="term" value="P:SCF-dependent proteasomal ubiquitin-dependent protein catabolic process"/>
    <property type="evidence" value="ECO:0000318"/>
    <property type="project" value="GO_Central"/>
</dbReference>
<dbReference type="Gramene" id="rna2705">
    <property type="protein sequence ID" value="RHN79022.1"/>
    <property type="gene ID" value="gene2705"/>
</dbReference>
<dbReference type="Proteomes" id="UP000002051">
    <property type="component" value="Unassembled WGS sequence"/>
</dbReference>
<organism evidence="3 6">
    <name type="scientific">Medicago truncatula</name>
    <name type="common">Barrel medic</name>
    <name type="synonym">Medicago tribuloides</name>
    <dbReference type="NCBI Taxonomy" id="3880"/>
    <lineage>
        <taxon>Eukaryota</taxon>
        <taxon>Viridiplantae</taxon>
        <taxon>Streptophyta</taxon>
        <taxon>Embryophyta</taxon>
        <taxon>Tracheophyta</taxon>
        <taxon>Spermatophyta</taxon>
        <taxon>Magnoliopsida</taxon>
        <taxon>eudicotyledons</taxon>
        <taxon>Gunneridae</taxon>
        <taxon>Pentapetalae</taxon>
        <taxon>rosids</taxon>
        <taxon>fabids</taxon>
        <taxon>Fabales</taxon>
        <taxon>Fabaceae</taxon>
        <taxon>Papilionoideae</taxon>
        <taxon>50 kb inversion clade</taxon>
        <taxon>NPAAA clade</taxon>
        <taxon>Hologalegina</taxon>
        <taxon>IRL clade</taxon>
        <taxon>Trifolieae</taxon>
        <taxon>Medicago</taxon>
    </lineage>
</organism>
<dbReference type="GO" id="GO:0016567">
    <property type="term" value="P:protein ubiquitination"/>
    <property type="evidence" value="ECO:0007669"/>
    <property type="project" value="UniProtKB-UniRule"/>
</dbReference>
<evidence type="ECO:0000313" key="3">
    <source>
        <dbReference type="EMBL" id="AES60184.1"/>
    </source>
</evidence>
<evidence type="ECO:0000313" key="4">
    <source>
        <dbReference type="EMBL" id="RHN79022.1"/>
    </source>
</evidence>
<keyword evidence="1" id="KW-0539">Nucleus</keyword>
<keyword evidence="1" id="KW-0833">Ubl conjugation pathway</keyword>
<dbReference type="Pfam" id="PF12937">
    <property type="entry name" value="F-box-like"/>
    <property type="match status" value="1"/>
</dbReference>
<dbReference type="InterPro" id="IPR036047">
    <property type="entry name" value="F-box-like_dom_sf"/>
</dbReference>
<name>G7I3P1_MEDTR</name>
<comment type="subunit">
    <text evidence="1">Component of the SCF-type E3 ligase complex.</text>
</comment>
<dbReference type="AlphaFoldDB" id="G7I3P1"/>
<dbReference type="GO" id="GO:0019005">
    <property type="term" value="C:SCF ubiquitin ligase complex"/>
    <property type="evidence" value="ECO:0000318"/>
    <property type="project" value="GO_Central"/>
</dbReference>
<dbReference type="PANTHER" id="PTHR12874:SF16">
    <property type="entry name" value="OS01G0800800 PROTEIN"/>
    <property type="match status" value="1"/>
</dbReference>
<reference evidence="4" key="4">
    <citation type="journal article" date="2018" name="Nat. Plants">
        <title>Whole-genome landscape of Medicago truncatula symbiotic genes.</title>
        <authorList>
            <person name="Pecrix Y."/>
            <person name="Gamas P."/>
            <person name="Carrere S."/>
        </authorList>
    </citation>
    <scope>NUCLEOTIDE SEQUENCE</scope>
    <source>
        <tissue evidence="4">Leaves</tissue>
    </source>
</reference>
<evidence type="ECO:0000256" key="1">
    <source>
        <dbReference type="RuleBase" id="RU369085"/>
    </source>
</evidence>
<accession>G7I3P1</accession>
<dbReference type="GO" id="GO:0005634">
    <property type="term" value="C:nucleus"/>
    <property type="evidence" value="ECO:0007669"/>
    <property type="project" value="UniProtKB-SubCell"/>
</dbReference>
<reference evidence="3 6" key="1">
    <citation type="journal article" date="2011" name="Nature">
        <title>The Medicago genome provides insight into the evolution of rhizobial symbioses.</title>
        <authorList>
            <person name="Young N.D."/>
            <person name="Debelle F."/>
            <person name="Oldroyd G.E."/>
            <person name="Geurts R."/>
            <person name="Cannon S.B."/>
            <person name="Udvardi M.K."/>
            <person name="Benedito V.A."/>
            <person name="Mayer K.F."/>
            <person name="Gouzy J."/>
            <person name="Schoof H."/>
            <person name="Van de Peer Y."/>
            <person name="Proost S."/>
            <person name="Cook D.R."/>
            <person name="Meyers B.C."/>
            <person name="Spannagl M."/>
            <person name="Cheung F."/>
            <person name="De Mita S."/>
            <person name="Krishnakumar V."/>
            <person name="Gundlach H."/>
            <person name="Zhou S."/>
            <person name="Mudge J."/>
            <person name="Bharti A.K."/>
            <person name="Murray J.D."/>
            <person name="Naoumkina M.A."/>
            <person name="Rosen B."/>
            <person name="Silverstein K.A."/>
            <person name="Tang H."/>
            <person name="Rombauts S."/>
            <person name="Zhao P.X."/>
            <person name="Zhou P."/>
            <person name="Barbe V."/>
            <person name="Bardou P."/>
            <person name="Bechner M."/>
            <person name="Bellec A."/>
            <person name="Berger A."/>
            <person name="Berges H."/>
            <person name="Bidwell S."/>
            <person name="Bisseling T."/>
            <person name="Choisne N."/>
            <person name="Couloux A."/>
            <person name="Denny R."/>
            <person name="Deshpande S."/>
            <person name="Dai X."/>
            <person name="Doyle J.J."/>
            <person name="Dudez A.M."/>
            <person name="Farmer A.D."/>
            <person name="Fouteau S."/>
            <person name="Franken C."/>
            <person name="Gibelin C."/>
            <person name="Gish J."/>
            <person name="Goldstein S."/>
            <person name="Gonzalez A.J."/>
            <person name="Green P.J."/>
            <person name="Hallab A."/>
            <person name="Hartog M."/>
            <person name="Hua A."/>
            <person name="Humphray S.J."/>
            <person name="Jeong D.H."/>
            <person name="Jing Y."/>
            <person name="Jocker A."/>
            <person name="Kenton S.M."/>
            <person name="Kim D.J."/>
            <person name="Klee K."/>
            <person name="Lai H."/>
            <person name="Lang C."/>
            <person name="Lin S."/>
            <person name="Macmil S.L."/>
            <person name="Magdelenat G."/>
            <person name="Matthews L."/>
            <person name="McCorrison J."/>
            <person name="Monaghan E.L."/>
            <person name="Mun J.H."/>
            <person name="Najar F.Z."/>
            <person name="Nicholson C."/>
            <person name="Noirot C."/>
            <person name="O'Bleness M."/>
            <person name="Paule C.R."/>
            <person name="Poulain J."/>
            <person name="Prion F."/>
            <person name="Qin B."/>
            <person name="Qu C."/>
            <person name="Retzel E.F."/>
            <person name="Riddle C."/>
            <person name="Sallet E."/>
            <person name="Samain S."/>
            <person name="Samson N."/>
            <person name="Sanders I."/>
            <person name="Saurat O."/>
            <person name="Scarpelli C."/>
            <person name="Schiex T."/>
            <person name="Segurens B."/>
            <person name="Severin A.J."/>
            <person name="Sherrier D.J."/>
            <person name="Shi R."/>
            <person name="Sims S."/>
            <person name="Singer S.R."/>
            <person name="Sinharoy S."/>
            <person name="Sterck L."/>
            <person name="Viollet A."/>
            <person name="Wang B.B."/>
            <person name="Wang K."/>
            <person name="Wang M."/>
            <person name="Wang X."/>
            <person name="Warfsmann J."/>
            <person name="Weissenbach J."/>
            <person name="White D.D."/>
            <person name="White J.D."/>
            <person name="Wiley G.B."/>
            <person name="Wincker P."/>
            <person name="Xing Y."/>
            <person name="Yang L."/>
            <person name="Yao Z."/>
            <person name="Ying F."/>
            <person name="Zhai J."/>
            <person name="Zhou L."/>
            <person name="Zuber A."/>
            <person name="Denarie J."/>
            <person name="Dixon R.A."/>
            <person name="May G.D."/>
            <person name="Schwartz D.C."/>
            <person name="Rogers J."/>
            <person name="Quetier F."/>
            <person name="Town C.D."/>
            <person name="Roe B.A."/>
        </authorList>
    </citation>
    <scope>NUCLEOTIDE SEQUENCE [LARGE SCALE GENOMIC DNA]</scope>
    <source>
        <strain evidence="3">A17</strain>
        <strain evidence="5 6">cv. Jemalong A17</strain>
    </source>
</reference>
<reference evidence="3 6" key="2">
    <citation type="journal article" date="2014" name="BMC Genomics">
        <title>An improved genome release (version Mt4.0) for the model legume Medicago truncatula.</title>
        <authorList>
            <person name="Tang H."/>
            <person name="Krishnakumar V."/>
            <person name="Bidwell S."/>
            <person name="Rosen B."/>
            <person name="Chan A."/>
            <person name="Zhou S."/>
            <person name="Gentzbittel L."/>
            <person name="Childs K.L."/>
            <person name="Yandell M."/>
            <person name="Gundlach H."/>
            <person name="Mayer K.F."/>
            <person name="Schwartz D.C."/>
            <person name="Town C.D."/>
        </authorList>
    </citation>
    <scope>GENOME REANNOTATION</scope>
    <source>
        <strain evidence="5 6">cv. Jemalong A17</strain>
    </source>
</reference>
<feature type="domain" description="F-box" evidence="2">
    <location>
        <begin position="13"/>
        <end position="50"/>
    </location>
</feature>
<dbReference type="EnsemblPlants" id="AES60184">
    <property type="protein sequence ID" value="AES60184"/>
    <property type="gene ID" value="MTR_1g041810"/>
</dbReference>
<comment type="function">
    <text evidence="1">Acts as a component of a SCF E3 ubiquitin ligase complexes.</text>
</comment>
<dbReference type="Proteomes" id="UP000265566">
    <property type="component" value="Chromosome 1"/>
</dbReference>
<sequence length="255" mass="28098">MEMETPCSTLSWEVLILVAHHLDPKTLAIASCVSKSWLHSMSSDLLWKPIVTTHFPSLSTLPTTVSYCRLFALGQSSTTRRRQTPPKPTLSLDDLIFTVSITSKRDSRVVSTVSRPVEALVVDPPGVFRFVVSFESGVVVKNNGFEEVVKVTWNVVVKGWRGVFTLMDYEGKVGFVAGREEWFSQELPAPGCCSKMVASSVVADMKVGMCGCRESDDGGGEVRVGKVSVGIMSVVDWRYVGIDDGLRYLQHFLLT</sequence>
<dbReference type="EMBL" id="CM001217">
    <property type="protein sequence ID" value="AES60184.1"/>
    <property type="molecule type" value="Genomic_DNA"/>
</dbReference>